<evidence type="ECO:0000259" key="8">
    <source>
        <dbReference type="PROSITE" id="PS50850"/>
    </source>
</evidence>
<feature type="transmembrane region" description="Helical" evidence="7">
    <location>
        <begin position="59"/>
        <end position="82"/>
    </location>
</feature>
<dbReference type="PANTHER" id="PTHR43045">
    <property type="entry name" value="SHIKIMATE TRANSPORTER"/>
    <property type="match status" value="1"/>
</dbReference>
<feature type="transmembrane region" description="Helical" evidence="7">
    <location>
        <begin position="94"/>
        <end position="118"/>
    </location>
</feature>
<feature type="transmembrane region" description="Helical" evidence="7">
    <location>
        <begin position="316"/>
        <end position="333"/>
    </location>
</feature>
<dbReference type="InterPro" id="IPR011701">
    <property type="entry name" value="MFS"/>
</dbReference>
<proteinExistence type="predicted"/>
<comment type="caution">
    <text evidence="9">The sequence shown here is derived from an EMBL/GenBank/DDBJ whole genome shotgun (WGS) entry which is preliminary data.</text>
</comment>
<comment type="subcellular location">
    <subcellularLocation>
        <location evidence="1">Cell membrane</location>
        <topology evidence="1">Multi-pass membrane protein</topology>
    </subcellularLocation>
</comment>
<protein>
    <submittedName>
        <fullName evidence="9">MFS family permease</fullName>
    </submittedName>
</protein>
<organism evidence="9 10">
    <name type="scientific">Paeniglutamicibacter psychrophenolicus</name>
    <dbReference type="NCBI Taxonomy" id="257454"/>
    <lineage>
        <taxon>Bacteria</taxon>
        <taxon>Bacillati</taxon>
        <taxon>Actinomycetota</taxon>
        <taxon>Actinomycetes</taxon>
        <taxon>Micrococcales</taxon>
        <taxon>Micrococcaceae</taxon>
        <taxon>Paeniglutamicibacter</taxon>
    </lineage>
</organism>
<feature type="transmembrane region" description="Helical" evidence="7">
    <location>
        <begin position="405"/>
        <end position="426"/>
    </location>
</feature>
<reference evidence="9 10" key="1">
    <citation type="submission" date="2021-03" db="EMBL/GenBank/DDBJ databases">
        <title>Sequencing the genomes of 1000 actinobacteria strains.</title>
        <authorList>
            <person name="Klenk H.-P."/>
        </authorList>
    </citation>
    <scope>NUCLEOTIDE SEQUENCE [LARGE SCALE GENOMIC DNA]</scope>
    <source>
        <strain evidence="9 10">DSM 15454</strain>
    </source>
</reference>
<dbReference type="Gene3D" id="1.20.1250.20">
    <property type="entry name" value="MFS general substrate transporter like domains"/>
    <property type="match status" value="2"/>
</dbReference>
<feature type="transmembrane region" description="Helical" evidence="7">
    <location>
        <begin position="194"/>
        <end position="213"/>
    </location>
</feature>
<evidence type="ECO:0000313" key="10">
    <source>
        <dbReference type="Proteomes" id="UP000766570"/>
    </source>
</evidence>
<evidence type="ECO:0000256" key="5">
    <source>
        <dbReference type="ARBA" id="ARBA00022989"/>
    </source>
</evidence>
<evidence type="ECO:0000256" key="4">
    <source>
        <dbReference type="ARBA" id="ARBA00022692"/>
    </source>
</evidence>
<dbReference type="PANTHER" id="PTHR43045:SF1">
    <property type="entry name" value="SHIKIMATE TRANSPORTER"/>
    <property type="match status" value="1"/>
</dbReference>
<sequence>MARTSLAASKKRSEERRVLAGTLVGTTIEWYDFFIFAQLTATLLSPLFLEPLSKSNPGFGQILAFAMIGISFLFRPLGAIVAGHLGDKYGRKRILVATLIMMGAATALIGLLPTYASIGLAAPLLLVLLRIIQGFSAGGEWGGAALMAVEHAPKNKRGYFGAYPQIGVPIGMILATGMLYILRTSMTPEQFAAWGWRIPFLLSVVLILVGYMIRKAVEESPVFKQLALRKASEHTPLKQLFQTNTKEVIQAALIFISNNAAGYLVIAFFISYTTKVLGMPVAPVLLATTIGAVGWLIFTLVGGWLSDHLGRRNTFVIGYGIVFVWMIPMFMLIDTGSIFLYGLSVFVLTTGLGLSYGPQSAMYAEMFPAHIRYSGISIGYALGAILGGAFAATVAQILLEETGKSISIAIYIMVLTLISIAAVLWVGETKGNNLHVEDVDPGLQAAHDEAQRDQLA</sequence>
<feature type="transmembrane region" description="Helical" evidence="7">
    <location>
        <begin position="248"/>
        <end position="272"/>
    </location>
</feature>
<keyword evidence="10" id="KW-1185">Reference proteome</keyword>
<keyword evidence="2" id="KW-0813">Transport</keyword>
<evidence type="ECO:0000256" key="1">
    <source>
        <dbReference type="ARBA" id="ARBA00004651"/>
    </source>
</evidence>
<evidence type="ECO:0000256" key="2">
    <source>
        <dbReference type="ARBA" id="ARBA00022448"/>
    </source>
</evidence>
<keyword evidence="6 7" id="KW-0472">Membrane</keyword>
<feature type="transmembrane region" description="Helical" evidence="7">
    <location>
        <begin position="161"/>
        <end position="182"/>
    </location>
</feature>
<dbReference type="CDD" id="cd17369">
    <property type="entry name" value="MFS_ShiA_like"/>
    <property type="match status" value="1"/>
</dbReference>
<evidence type="ECO:0000256" key="7">
    <source>
        <dbReference type="SAM" id="Phobius"/>
    </source>
</evidence>
<dbReference type="Proteomes" id="UP000766570">
    <property type="component" value="Unassembled WGS sequence"/>
</dbReference>
<feature type="transmembrane region" description="Helical" evidence="7">
    <location>
        <begin position="339"/>
        <end position="357"/>
    </location>
</feature>
<name>A0ABS4WDM2_9MICC</name>
<dbReference type="PROSITE" id="PS00216">
    <property type="entry name" value="SUGAR_TRANSPORT_1"/>
    <property type="match status" value="1"/>
</dbReference>
<keyword evidence="3" id="KW-1003">Cell membrane</keyword>
<dbReference type="InterPro" id="IPR005829">
    <property type="entry name" value="Sugar_transporter_CS"/>
</dbReference>
<evidence type="ECO:0000256" key="3">
    <source>
        <dbReference type="ARBA" id="ARBA00022475"/>
    </source>
</evidence>
<dbReference type="PROSITE" id="PS50850">
    <property type="entry name" value="MFS"/>
    <property type="match status" value="1"/>
</dbReference>
<dbReference type="InterPro" id="IPR036259">
    <property type="entry name" value="MFS_trans_sf"/>
</dbReference>
<dbReference type="SUPFAM" id="SSF103473">
    <property type="entry name" value="MFS general substrate transporter"/>
    <property type="match status" value="1"/>
</dbReference>
<feature type="transmembrane region" description="Helical" evidence="7">
    <location>
        <begin position="18"/>
        <end position="39"/>
    </location>
</feature>
<dbReference type="InterPro" id="IPR020846">
    <property type="entry name" value="MFS_dom"/>
</dbReference>
<keyword evidence="5 7" id="KW-1133">Transmembrane helix</keyword>
<feature type="transmembrane region" description="Helical" evidence="7">
    <location>
        <begin position="378"/>
        <end position="399"/>
    </location>
</feature>
<keyword evidence="4 7" id="KW-0812">Transmembrane</keyword>
<feature type="domain" description="Major facilitator superfamily (MFS) profile" evidence="8">
    <location>
        <begin position="18"/>
        <end position="430"/>
    </location>
</feature>
<gene>
    <name evidence="9" type="ORF">JOF46_002221</name>
</gene>
<feature type="transmembrane region" description="Helical" evidence="7">
    <location>
        <begin position="124"/>
        <end position="149"/>
    </location>
</feature>
<accession>A0ABS4WDM2</accession>
<evidence type="ECO:0000313" key="9">
    <source>
        <dbReference type="EMBL" id="MBP2374309.1"/>
    </source>
</evidence>
<dbReference type="RefSeq" id="WP_209907341.1">
    <property type="nucleotide sequence ID" value="NZ_BAAAMI010000006.1"/>
</dbReference>
<evidence type="ECO:0000256" key="6">
    <source>
        <dbReference type="ARBA" id="ARBA00023136"/>
    </source>
</evidence>
<dbReference type="EMBL" id="JAGIOE010000001">
    <property type="protein sequence ID" value="MBP2374309.1"/>
    <property type="molecule type" value="Genomic_DNA"/>
</dbReference>
<feature type="transmembrane region" description="Helical" evidence="7">
    <location>
        <begin position="284"/>
        <end position="304"/>
    </location>
</feature>
<dbReference type="Pfam" id="PF07690">
    <property type="entry name" value="MFS_1"/>
    <property type="match status" value="1"/>
</dbReference>